<keyword evidence="1" id="KW-0472">Membrane</keyword>
<dbReference type="AlphaFoldDB" id="A0A3S5B6X8"/>
<evidence type="ECO:0000313" key="3">
    <source>
        <dbReference type="Proteomes" id="UP000784294"/>
    </source>
</evidence>
<reference evidence="2" key="1">
    <citation type="submission" date="2018-11" db="EMBL/GenBank/DDBJ databases">
        <authorList>
            <consortium name="Pathogen Informatics"/>
        </authorList>
    </citation>
    <scope>NUCLEOTIDE SEQUENCE</scope>
</reference>
<sequence>MTFSLDPLSFIYLDLELLLRGFCRLLITYSSWPESGSSIVSSNGFGSSIISSNGSRRQGLSASAGHSSIGDDDEDDLRSGAWIGRGRGGMSRPVTSGPSAELRETVLRCLTGVSGHRTSLRFGLEAISESMAHRLLHLLLDQSTHRDWTYVTMSLLNWWRVSFLIYPRSIFFPPLTISLIHFLQYFSLMNLLKFGKLFRAFSY</sequence>
<protein>
    <submittedName>
        <fullName evidence="2">Uncharacterized protein</fullName>
    </submittedName>
</protein>
<proteinExistence type="predicted"/>
<accession>A0A3S5B6X8</accession>
<name>A0A3S5B6X8_9PLAT</name>
<feature type="transmembrane region" description="Helical" evidence="1">
    <location>
        <begin position="170"/>
        <end position="192"/>
    </location>
</feature>
<dbReference type="Proteomes" id="UP000784294">
    <property type="component" value="Unassembled WGS sequence"/>
</dbReference>
<evidence type="ECO:0000313" key="2">
    <source>
        <dbReference type="EMBL" id="VEL14826.1"/>
    </source>
</evidence>
<keyword evidence="1" id="KW-1133">Transmembrane helix</keyword>
<evidence type="ECO:0000256" key="1">
    <source>
        <dbReference type="SAM" id="Phobius"/>
    </source>
</evidence>
<keyword evidence="1" id="KW-0812">Transmembrane</keyword>
<gene>
    <name evidence="2" type="ORF">PXEA_LOCUS8266</name>
</gene>
<dbReference type="EMBL" id="CAAALY010022463">
    <property type="protein sequence ID" value="VEL14826.1"/>
    <property type="molecule type" value="Genomic_DNA"/>
</dbReference>
<keyword evidence="3" id="KW-1185">Reference proteome</keyword>
<organism evidence="2 3">
    <name type="scientific">Protopolystoma xenopodis</name>
    <dbReference type="NCBI Taxonomy" id="117903"/>
    <lineage>
        <taxon>Eukaryota</taxon>
        <taxon>Metazoa</taxon>
        <taxon>Spiralia</taxon>
        <taxon>Lophotrochozoa</taxon>
        <taxon>Platyhelminthes</taxon>
        <taxon>Monogenea</taxon>
        <taxon>Polyopisthocotylea</taxon>
        <taxon>Polystomatidea</taxon>
        <taxon>Polystomatidae</taxon>
        <taxon>Protopolystoma</taxon>
    </lineage>
</organism>
<comment type="caution">
    <text evidence="2">The sequence shown here is derived from an EMBL/GenBank/DDBJ whole genome shotgun (WGS) entry which is preliminary data.</text>
</comment>